<gene>
    <name evidence="8" type="ORF">E4U43_000497</name>
</gene>
<dbReference type="Gene3D" id="3.40.830.10">
    <property type="entry name" value="LigB-like"/>
    <property type="match status" value="1"/>
</dbReference>
<dbReference type="PANTHER" id="PTHR30096:SF0">
    <property type="entry name" value="4,5-DOPA DIOXYGENASE EXTRADIOL-LIKE PROTEIN"/>
    <property type="match status" value="1"/>
</dbReference>
<evidence type="ECO:0000256" key="1">
    <source>
        <dbReference type="ARBA" id="ARBA00001947"/>
    </source>
</evidence>
<feature type="signal peptide" evidence="6">
    <location>
        <begin position="1"/>
        <end position="26"/>
    </location>
</feature>
<feature type="domain" description="Extradiol ring-cleavage dioxygenase class III enzyme subunit B" evidence="7">
    <location>
        <begin position="50"/>
        <end position="287"/>
    </location>
</feature>
<evidence type="ECO:0000313" key="9">
    <source>
        <dbReference type="Proteomes" id="UP000748025"/>
    </source>
</evidence>
<evidence type="ECO:0000256" key="6">
    <source>
        <dbReference type="SAM" id="SignalP"/>
    </source>
</evidence>
<comment type="similarity">
    <text evidence="2">Belongs to the DODA-type extradiol aromatic ring-opening dioxygenase family.</text>
</comment>
<evidence type="ECO:0000256" key="3">
    <source>
        <dbReference type="ARBA" id="ARBA00022723"/>
    </source>
</evidence>
<evidence type="ECO:0000256" key="2">
    <source>
        <dbReference type="ARBA" id="ARBA00007581"/>
    </source>
</evidence>
<keyword evidence="4" id="KW-0862">Zinc</keyword>
<feature type="chain" id="PRO_5040366820" description="Extradiol ring-cleavage dioxygenase class III enzyme subunit B domain-containing protein" evidence="6">
    <location>
        <begin position="27"/>
        <end position="313"/>
    </location>
</feature>
<comment type="cofactor">
    <cofactor evidence="1">
        <name>Zn(2+)</name>
        <dbReference type="ChEBI" id="CHEBI:29105"/>
    </cofactor>
</comment>
<sequence>MASRTTNQRLFDIVTCLLLFCLPVHQPDMTVAPVIALSHGGGPLPLLGDKSHEAIVNSLRNRVPKILRLGTPSAPRAIVLVTAHWSTDVPTISSAAHHDLYYDYYGFPPECYKVKYPAKGDPAIASEVKRTLEQDGLSAKLDPSRGWDHGVFVPLSLVNPQADIPIIQVSVLESEDPEQHLRMGKALSRLRERNIAIVGSGFASTHNMGEMMGLMGGRGKGGGGGSFKALSDEWNVALTKVVTAKERTDRWNGLLGWRGLPHSARMHPLGGGEHFMPLIVCAGAAADGEEGGLYRDDFLGLGIYTYYWGGGVE</sequence>
<evidence type="ECO:0000313" key="8">
    <source>
        <dbReference type="EMBL" id="KAG6006043.1"/>
    </source>
</evidence>
<evidence type="ECO:0000256" key="5">
    <source>
        <dbReference type="ARBA" id="ARBA00023002"/>
    </source>
</evidence>
<name>A0A9P7NBT8_9HYPO</name>
<dbReference type="InterPro" id="IPR004183">
    <property type="entry name" value="Xdiol_dOase_suB"/>
</dbReference>
<dbReference type="GO" id="GO:0008198">
    <property type="term" value="F:ferrous iron binding"/>
    <property type="evidence" value="ECO:0007669"/>
    <property type="project" value="InterPro"/>
</dbReference>
<dbReference type="PANTHER" id="PTHR30096">
    <property type="entry name" value="4,5-DOPA DIOXYGENASE EXTRADIOL-LIKE PROTEIN"/>
    <property type="match status" value="1"/>
</dbReference>
<proteinExistence type="inferred from homology"/>
<dbReference type="PIRSF" id="PIRSF006157">
    <property type="entry name" value="Doxgns_DODA"/>
    <property type="match status" value="1"/>
</dbReference>
<dbReference type="AlphaFoldDB" id="A0A9P7NBT8"/>
<comment type="caution">
    <text evidence="8">The sequence shown here is derived from an EMBL/GenBank/DDBJ whole genome shotgun (WGS) entry which is preliminary data.</text>
</comment>
<dbReference type="EMBL" id="SRPW01001149">
    <property type="protein sequence ID" value="KAG6006043.1"/>
    <property type="molecule type" value="Genomic_DNA"/>
</dbReference>
<keyword evidence="6" id="KW-0732">Signal</keyword>
<evidence type="ECO:0000259" key="7">
    <source>
        <dbReference type="Pfam" id="PF02900"/>
    </source>
</evidence>
<dbReference type="SUPFAM" id="SSF53213">
    <property type="entry name" value="LigB-like"/>
    <property type="match status" value="1"/>
</dbReference>
<protein>
    <recommendedName>
        <fullName evidence="7">Extradiol ring-cleavage dioxygenase class III enzyme subunit B domain-containing protein</fullName>
    </recommendedName>
</protein>
<dbReference type="Pfam" id="PF02900">
    <property type="entry name" value="LigB"/>
    <property type="match status" value="1"/>
</dbReference>
<organism evidence="8 9">
    <name type="scientific">Claviceps pusilla</name>
    <dbReference type="NCBI Taxonomy" id="123648"/>
    <lineage>
        <taxon>Eukaryota</taxon>
        <taxon>Fungi</taxon>
        <taxon>Dikarya</taxon>
        <taxon>Ascomycota</taxon>
        <taxon>Pezizomycotina</taxon>
        <taxon>Sordariomycetes</taxon>
        <taxon>Hypocreomycetidae</taxon>
        <taxon>Hypocreales</taxon>
        <taxon>Clavicipitaceae</taxon>
        <taxon>Claviceps</taxon>
    </lineage>
</organism>
<keyword evidence="9" id="KW-1185">Reference proteome</keyword>
<reference evidence="8" key="1">
    <citation type="journal article" date="2020" name="bioRxiv">
        <title>Whole genome comparisons of ergot fungi reveals the divergence and evolution of species within the genus Claviceps are the result of varying mechanisms driving genome evolution and host range expansion.</title>
        <authorList>
            <person name="Wyka S.A."/>
            <person name="Mondo S.J."/>
            <person name="Liu M."/>
            <person name="Dettman J."/>
            <person name="Nalam V."/>
            <person name="Broders K.D."/>
        </authorList>
    </citation>
    <scope>NUCLEOTIDE SEQUENCE</scope>
    <source>
        <strain evidence="8">CCC 602</strain>
    </source>
</reference>
<dbReference type="Proteomes" id="UP000748025">
    <property type="component" value="Unassembled WGS sequence"/>
</dbReference>
<dbReference type="CDD" id="cd07363">
    <property type="entry name" value="45_DOPA_Dioxygenase"/>
    <property type="match status" value="1"/>
</dbReference>
<keyword evidence="5" id="KW-0560">Oxidoreductase</keyword>
<dbReference type="OrthoDB" id="7396853at2759"/>
<keyword evidence="3" id="KW-0479">Metal-binding</keyword>
<dbReference type="InterPro" id="IPR014436">
    <property type="entry name" value="Extradiol_dOase_DODA"/>
</dbReference>
<dbReference type="GO" id="GO:0016702">
    <property type="term" value="F:oxidoreductase activity, acting on single donors with incorporation of molecular oxygen, incorporation of two atoms of oxygen"/>
    <property type="evidence" value="ECO:0007669"/>
    <property type="project" value="UniProtKB-ARBA"/>
</dbReference>
<dbReference type="GO" id="GO:0008270">
    <property type="term" value="F:zinc ion binding"/>
    <property type="evidence" value="ECO:0007669"/>
    <property type="project" value="InterPro"/>
</dbReference>
<evidence type="ECO:0000256" key="4">
    <source>
        <dbReference type="ARBA" id="ARBA00022833"/>
    </source>
</evidence>
<accession>A0A9P7NBT8</accession>